<feature type="compositionally biased region" description="Basic residues" evidence="7">
    <location>
        <begin position="56"/>
        <end position="65"/>
    </location>
</feature>
<keyword evidence="4" id="KW-0949">S-adenosyl-L-methionine</keyword>
<feature type="region of interest" description="Disordered" evidence="7">
    <location>
        <begin position="857"/>
        <end position="903"/>
    </location>
</feature>
<feature type="compositionally biased region" description="Acidic residues" evidence="7">
    <location>
        <begin position="310"/>
        <end position="320"/>
    </location>
</feature>
<dbReference type="PANTHER" id="PTHR45660:SF13">
    <property type="entry name" value="HISTONE-LYSINE N-METHYLTRANSFERASE SETMAR"/>
    <property type="match status" value="1"/>
</dbReference>
<dbReference type="Pfam" id="PF00856">
    <property type="entry name" value="SET"/>
    <property type="match status" value="1"/>
</dbReference>
<keyword evidence="5 6" id="KW-0539">Nucleus</keyword>
<evidence type="ECO:0000256" key="3">
    <source>
        <dbReference type="ARBA" id="ARBA00022679"/>
    </source>
</evidence>
<organism evidence="11 12">
    <name type="scientific">Coccomyxa viridis</name>
    <dbReference type="NCBI Taxonomy" id="1274662"/>
    <lineage>
        <taxon>Eukaryota</taxon>
        <taxon>Viridiplantae</taxon>
        <taxon>Chlorophyta</taxon>
        <taxon>core chlorophytes</taxon>
        <taxon>Trebouxiophyceae</taxon>
        <taxon>Trebouxiophyceae incertae sedis</taxon>
        <taxon>Coccomyxaceae</taxon>
        <taxon>Coccomyxa</taxon>
    </lineage>
</organism>
<dbReference type="PROSITE" id="PS51015">
    <property type="entry name" value="YDG"/>
    <property type="match status" value="1"/>
</dbReference>
<proteinExistence type="predicted"/>
<evidence type="ECO:0000256" key="6">
    <source>
        <dbReference type="PROSITE-ProRule" id="PRU00358"/>
    </source>
</evidence>
<dbReference type="SUPFAM" id="SSF88697">
    <property type="entry name" value="PUA domain-like"/>
    <property type="match status" value="1"/>
</dbReference>
<dbReference type="Pfam" id="PF02182">
    <property type="entry name" value="SAD_SRA"/>
    <property type="match status" value="1"/>
</dbReference>
<dbReference type="EMBL" id="CAXHTA020000021">
    <property type="protein sequence ID" value="CAL5229588.1"/>
    <property type="molecule type" value="Genomic_DNA"/>
</dbReference>
<name>A0ABP1GIQ0_9CHLO</name>
<feature type="domain" description="SET" evidence="8">
    <location>
        <begin position="678"/>
        <end position="831"/>
    </location>
</feature>
<gene>
    <name evidence="11" type="primary">g12946</name>
    <name evidence="11" type="ORF">VP750_LOCUS11494</name>
</gene>
<comment type="caution">
    <text evidence="11">The sequence shown here is derived from an EMBL/GenBank/DDBJ whole genome shotgun (WGS) entry which is preliminary data.</text>
</comment>
<dbReference type="InterPro" id="IPR051357">
    <property type="entry name" value="H3K9_HMTase_SUVAR3-9"/>
</dbReference>
<dbReference type="InterPro" id="IPR003616">
    <property type="entry name" value="Post-SET_dom"/>
</dbReference>
<dbReference type="InterPro" id="IPR001214">
    <property type="entry name" value="SET_dom"/>
</dbReference>
<keyword evidence="3" id="KW-0808">Transferase</keyword>
<feature type="compositionally biased region" description="Polar residues" evidence="7">
    <location>
        <begin position="99"/>
        <end position="111"/>
    </location>
</feature>
<feature type="domain" description="Post-SET" evidence="9">
    <location>
        <begin position="837"/>
        <end position="853"/>
    </location>
</feature>
<dbReference type="PANTHER" id="PTHR45660">
    <property type="entry name" value="HISTONE-LYSINE N-METHYLTRANSFERASE SETMAR"/>
    <property type="match status" value="1"/>
</dbReference>
<dbReference type="PROSITE" id="PS50280">
    <property type="entry name" value="SET"/>
    <property type="match status" value="1"/>
</dbReference>
<keyword evidence="2" id="KW-0489">Methyltransferase</keyword>
<evidence type="ECO:0000256" key="1">
    <source>
        <dbReference type="ARBA" id="ARBA00004286"/>
    </source>
</evidence>
<dbReference type="InterPro" id="IPR015947">
    <property type="entry name" value="PUA-like_sf"/>
</dbReference>
<comment type="subcellular location">
    <subcellularLocation>
        <location evidence="1">Chromosome</location>
    </subcellularLocation>
    <subcellularLocation>
        <location evidence="6">Nucleus</location>
    </subcellularLocation>
</comment>
<dbReference type="SUPFAM" id="SSF82199">
    <property type="entry name" value="SET domain"/>
    <property type="match status" value="1"/>
</dbReference>
<keyword evidence="12" id="KW-1185">Reference proteome</keyword>
<dbReference type="Gene3D" id="2.170.270.10">
    <property type="entry name" value="SET domain"/>
    <property type="match status" value="1"/>
</dbReference>
<accession>A0ABP1GIQ0</accession>
<evidence type="ECO:0000256" key="5">
    <source>
        <dbReference type="ARBA" id="ARBA00023242"/>
    </source>
</evidence>
<dbReference type="InterPro" id="IPR036987">
    <property type="entry name" value="SRA-YDG_sf"/>
</dbReference>
<dbReference type="SMART" id="SM00317">
    <property type="entry name" value="SET"/>
    <property type="match status" value="1"/>
</dbReference>
<dbReference type="Proteomes" id="UP001497392">
    <property type="component" value="Unassembled WGS sequence"/>
</dbReference>
<dbReference type="InterPro" id="IPR046341">
    <property type="entry name" value="SET_dom_sf"/>
</dbReference>
<dbReference type="InterPro" id="IPR003105">
    <property type="entry name" value="SRA_YDG"/>
</dbReference>
<feature type="region of interest" description="Disordered" evidence="7">
    <location>
        <begin position="48"/>
        <end position="209"/>
    </location>
</feature>
<dbReference type="SMART" id="SM00466">
    <property type="entry name" value="SRA"/>
    <property type="match status" value="1"/>
</dbReference>
<feature type="region of interest" description="Disordered" evidence="7">
    <location>
        <begin position="257"/>
        <end position="320"/>
    </location>
</feature>
<feature type="domain" description="YDG" evidence="10">
    <location>
        <begin position="387"/>
        <end position="519"/>
    </location>
</feature>
<dbReference type="Gene3D" id="2.30.280.10">
    <property type="entry name" value="SRA-YDG"/>
    <property type="match status" value="1"/>
</dbReference>
<evidence type="ECO:0000256" key="7">
    <source>
        <dbReference type="SAM" id="MobiDB-lite"/>
    </source>
</evidence>
<feature type="compositionally biased region" description="Low complexity" evidence="7">
    <location>
        <begin position="290"/>
        <end position="309"/>
    </location>
</feature>
<evidence type="ECO:0000259" key="10">
    <source>
        <dbReference type="PROSITE" id="PS51015"/>
    </source>
</evidence>
<feature type="compositionally biased region" description="Basic residues" evidence="7">
    <location>
        <begin position="77"/>
        <end position="86"/>
    </location>
</feature>
<dbReference type="PROSITE" id="PS50868">
    <property type="entry name" value="POST_SET"/>
    <property type="match status" value="1"/>
</dbReference>
<feature type="compositionally biased region" description="Low complexity" evidence="7">
    <location>
        <begin position="116"/>
        <end position="132"/>
    </location>
</feature>
<sequence>MASPIKLAHALKRHKGEELPQTCLAAEEMGDGILVPSRLYMFMNKDDVPVQSKAPAPRKVKKRAQRATDSSQQNGHAKARSSRTKRTATEAGIPDVAPSNGTKSGAKQQRANVPEAQGQLADQMMADAADASTADDDDFEPLPPPQVARKYLQQNGGEPSGAKPATTPAADDTAMEQHARSESSTPSQPASAAAAQNGDAQGAAGEQRASLANEAPVGAGAACLVKVADGAAEGLKEGSSACGMGGGRVAITARKSHNPQKQIGHKPPPAQPNLGPKAKFTGKARKSTQPAARPAAPAADGQPEEAPQQPEEELQGASEEDIARVNIEYNLTTPHEVTPEEAEAGQKRLEAYREYCAELKAQGQKKEDMRGFKDKKVELKTPLAKVGHIPGFKAGDKFRNKGELAITGIHCNIAGGIYCLQNDPVYAVTLSGGYKDDADGQEEIIYTGQGGQKGGIQVADQDWVRGNLNLKIAFQRGTPVRVCRGAGVEKTYDGLYRITRAWKERGKDNFVICRFCMVPIPGHSHVSEIVQAKVVNTRRSFRVVQGFEDDEVRAARQLVWLEAARSRPGFLQDDIAGGTENLGIPAFNEIDDTPLDPLEYTKHNVIRSEAARERAELGRQYHEHRQCGRKKMGNTVYIGKSSLLKKAYINCNCIYECVSGCQERLCELNKVVTNGISAPLEVFYTGKERGWGLRCGRDMRPGEFVCEYTGEVITTEEADAVDAEQNHDKYLYDLKDFSGQATPNNDPDMLRVETPLVPPDPENPDKPTMGHLTIDARTKGNVGRFMNHHCGGGNVVGRTVLAEGDSGLMYRVAMFTHTYVPAGTELTYDYQWEMQQLELPCLCGHTACKGWVPSDGTRPASPGVAVGTAAGPSVLPEQSRQPEVPACNGDRPSADDDEIEEIP</sequence>
<evidence type="ECO:0000256" key="4">
    <source>
        <dbReference type="ARBA" id="ARBA00022691"/>
    </source>
</evidence>
<evidence type="ECO:0000313" key="12">
    <source>
        <dbReference type="Proteomes" id="UP001497392"/>
    </source>
</evidence>
<evidence type="ECO:0000259" key="8">
    <source>
        <dbReference type="PROSITE" id="PS50280"/>
    </source>
</evidence>
<evidence type="ECO:0000256" key="2">
    <source>
        <dbReference type="ARBA" id="ARBA00022603"/>
    </source>
</evidence>
<reference evidence="11 12" key="1">
    <citation type="submission" date="2024-06" db="EMBL/GenBank/DDBJ databases">
        <authorList>
            <person name="Kraege A."/>
            <person name="Thomma B."/>
        </authorList>
    </citation>
    <scope>NUCLEOTIDE SEQUENCE [LARGE SCALE GENOMIC DNA]</scope>
</reference>
<feature type="compositionally biased region" description="Low complexity" evidence="7">
    <location>
        <begin position="188"/>
        <end position="205"/>
    </location>
</feature>
<evidence type="ECO:0000259" key="9">
    <source>
        <dbReference type="PROSITE" id="PS50868"/>
    </source>
</evidence>
<evidence type="ECO:0000313" key="11">
    <source>
        <dbReference type="EMBL" id="CAL5229588.1"/>
    </source>
</evidence>
<protein>
    <submittedName>
        <fullName evidence="11">G12946 protein</fullName>
    </submittedName>
</protein>